<sequence>MQEHDQLPRDTFLFPFALYAQVFDFLAPIFFSILSHVVTFASPNTHPVTGPGPQHLTPGTLSLGLVPNPPSLTPYVPPTKKDWDILFQPMFDEYFNPPPSVDSPVPAVAALDPIDSTGSPSSTTIDQDAPSTSTSQTP</sequence>
<feature type="compositionally biased region" description="Polar residues" evidence="1">
    <location>
        <begin position="116"/>
        <end position="138"/>
    </location>
</feature>
<dbReference type="EMBL" id="BQNB010020314">
    <property type="protein sequence ID" value="GJT94632.1"/>
    <property type="molecule type" value="Genomic_DNA"/>
</dbReference>
<reference evidence="3" key="1">
    <citation type="journal article" date="2022" name="Int. J. Mol. Sci.">
        <title>Draft Genome of Tanacetum Coccineum: Genomic Comparison of Closely Related Tanacetum-Family Plants.</title>
        <authorList>
            <person name="Yamashiro T."/>
            <person name="Shiraishi A."/>
            <person name="Nakayama K."/>
            <person name="Satake H."/>
        </authorList>
    </citation>
    <scope>NUCLEOTIDE SEQUENCE</scope>
</reference>
<comment type="caution">
    <text evidence="3">The sequence shown here is derived from an EMBL/GenBank/DDBJ whole genome shotgun (WGS) entry which is preliminary data.</text>
</comment>
<organism evidence="3 4">
    <name type="scientific">Tanacetum coccineum</name>
    <dbReference type="NCBI Taxonomy" id="301880"/>
    <lineage>
        <taxon>Eukaryota</taxon>
        <taxon>Viridiplantae</taxon>
        <taxon>Streptophyta</taxon>
        <taxon>Embryophyta</taxon>
        <taxon>Tracheophyta</taxon>
        <taxon>Spermatophyta</taxon>
        <taxon>Magnoliopsida</taxon>
        <taxon>eudicotyledons</taxon>
        <taxon>Gunneridae</taxon>
        <taxon>Pentapetalae</taxon>
        <taxon>asterids</taxon>
        <taxon>campanulids</taxon>
        <taxon>Asterales</taxon>
        <taxon>Asteraceae</taxon>
        <taxon>Asteroideae</taxon>
        <taxon>Anthemideae</taxon>
        <taxon>Anthemidinae</taxon>
        <taxon>Tanacetum</taxon>
    </lineage>
</organism>
<keyword evidence="2" id="KW-0812">Transmembrane</keyword>
<feature type="region of interest" description="Disordered" evidence="1">
    <location>
        <begin position="105"/>
        <end position="138"/>
    </location>
</feature>
<protein>
    <submittedName>
        <fullName evidence="3">Uncharacterized protein</fullName>
    </submittedName>
</protein>
<reference evidence="3" key="2">
    <citation type="submission" date="2022-01" db="EMBL/GenBank/DDBJ databases">
        <authorList>
            <person name="Yamashiro T."/>
            <person name="Shiraishi A."/>
            <person name="Satake H."/>
            <person name="Nakayama K."/>
        </authorList>
    </citation>
    <scope>NUCLEOTIDE SEQUENCE</scope>
</reference>
<evidence type="ECO:0000256" key="2">
    <source>
        <dbReference type="SAM" id="Phobius"/>
    </source>
</evidence>
<evidence type="ECO:0000256" key="1">
    <source>
        <dbReference type="SAM" id="MobiDB-lite"/>
    </source>
</evidence>
<keyword evidence="4" id="KW-1185">Reference proteome</keyword>
<dbReference type="Proteomes" id="UP001151760">
    <property type="component" value="Unassembled WGS sequence"/>
</dbReference>
<name>A0ABQ5I513_9ASTR</name>
<feature type="transmembrane region" description="Helical" evidence="2">
    <location>
        <begin position="12"/>
        <end position="34"/>
    </location>
</feature>
<gene>
    <name evidence="3" type="ORF">Tco_1090150</name>
</gene>
<keyword evidence="2" id="KW-0472">Membrane</keyword>
<evidence type="ECO:0000313" key="3">
    <source>
        <dbReference type="EMBL" id="GJT94632.1"/>
    </source>
</evidence>
<keyword evidence="2" id="KW-1133">Transmembrane helix</keyword>
<proteinExistence type="predicted"/>
<accession>A0ABQ5I513</accession>
<evidence type="ECO:0000313" key="4">
    <source>
        <dbReference type="Proteomes" id="UP001151760"/>
    </source>
</evidence>